<dbReference type="STRING" id="1960309.SAMN03159343_1981"/>
<dbReference type="Proteomes" id="UP000198981">
    <property type="component" value="Unassembled WGS sequence"/>
</dbReference>
<feature type="transmembrane region" description="Helical" evidence="6">
    <location>
        <begin position="164"/>
        <end position="191"/>
    </location>
</feature>
<evidence type="ECO:0000256" key="2">
    <source>
        <dbReference type="ARBA" id="ARBA00022475"/>
    </source>
</evidence>
<organism evidence="7 8">
    <name type="scientific">Klenkia marina</name>
    <dbReference type="NCBI Taxonomy" id="1960309"/>
    <lineage>
        <taxon>Bacteria</taxon>
        <taxon>Bacillati</taxon>
        <taxon>Actinomycetota</taxon>
        <taxon>Actinomycetes</taxon>
        <taxon>Geodermatophilales</taxon>
        <taxon>Geodermatophilaceae</taxon>
        <taxon>Klenkia</taxon>
    </lineage>
</organism>
<evidence type="ECO:0000256" key="5">
    <source>
        <dbReference type="ARBA" id="ARBA00023136"/>
    </source>
</evidence>
<accession>A0A1G4Y1U6</accession>
<sequence>MTTPQEPAAGGNVITRTVDRIRELIHRGRARYGWFDHLVHAGGHYNRAQADTLAAAVTYYAFLALFPVVLLLASIAGFVLAGNTALQLELVGAIQDAVPGKTGSDLAQSVAGAIGARRTTGVIGLIGFLVVGIGAIDKLRVGMDTIWRGKPDPPDFLGDRLKDVVVLLGLAGAGVLSIALTTGTTAASTVVFDALGIDRVPGFFLLTAALGIGLALVGDTLMFLWVLKGVPDTPHRARMLLPGAVFGAVGFELLKLVGGYYLQILSGNVTASAFGGFVGLIVWINVVARFAFFTASWTATLPAVEHSDAQVPHGPPAPTRLPDVVLVDERGPRPAPLTLAAGLVGAGFLVGGALMGAAAGRRAAAVRHRRGARAGRPRDGAAGDA</sequence>
<feature type="transmembrane region" description="Helical" evidence="6">
    <location>
        <begin position="203"/>
        <end position="227"/>
    </location>
</feature>
<proteinExistence type="predicted"/>
<comment type="subcellular location">
    <subcellularLocation>
        <location evidence="1">Cell membrane</location>
        <topology evidence="1">Multi-pass membrane protein</topology>
    </subcellularLocation>
</comment>
<feature type="transmembrane region" description="Helical" evidence="6">
    <location>
        <begin position="239"/>
        <end position="262"/>
    </location>
</feature>
<evidence type="ECO:0000313" key="8">
    <source>
        <dbReference type="Proteomes" id="UP000198981"/>
    </source>
</evidence>
<keyword evidence="8" id="KW-1185">Reference proteome</keyword>
<dbReference type="AlphaFoldDB" id="A0A1G4Y1U6"/>
<feature type="transmembrane region" description="Helical" evidence="6">
    <location>
        <begin position="59"/>
        <end position="81"/>
    </location>
</feature>
<keyword evidence="5 6" id="KW-0472">Membrane</keyword>
<dbReference type="PANTHER" id="PTHR30213:SF1">
    <property type="entry name" value="INNER MEMBRANE PROTEIN YHJD"/>
    <property type="match status" value="1"/>
</dbReference>
<name>A0A1G4Y1U6_9ACTN</name>
<keyword evidence="2" id="KW-1003">Cell membrane</keyword>
<protein>
    <submittedName>
        <fullName evidence="7">Membrane protein</fullName>
    </submittedName>
</protein>
<dbReference type="PANTHER" id="PTHR30213">
    <property type="entry name" value="INNER MEMBRANE PROTEIN YHJD"/>
    <property type="match status" value="1"/>
</dbReference>
<gene>
    <name evidence="7" type="ORF">SAMN03159343_1981</name>
</gene>
<dbReference type="GO" id="GO:0005886">
    <property type="term" value="C:plasma membrane"/>
    <property type="evidence" value="ECO:0007669"/>
    <property type="project" value="UniProtKB-SubCell"/>
</dbReference>
<dbReference type="InterPro" id="IPR017039">
    <property type="entry name" value="Virul_fac_BrkB"/>
</dbReference>
<evidence type="ECO:0000256" key="4">
    <source>
        <dbReference type="ARBA" id="ARBA00022989"/>
    </source>
</evidence>
<feature type="transmembrane region" description="Helical" evidence="6">
    <location>
        <begin position="119"/>
        <end position="136"/>
    </location>
</feature>
<feature type="transmembrane region" description="Helical" evidence="6">
    <location>
        <begin position="337"/>
        <end position="360"/>
    </location>
</feature>
<evidence type="ECO:0000256" key="6">
    <source>
        <dbReference type="SAM" id="Phobius"/>
    </source>
</evidence>
<reference evidence="8" key="1">
    <citation type="submission" date="2016-10" db="EMBL/GenBank/DDBJ databases">
        <authorList>
            <person name="Varghese N."/>
            <person name="Submissions S."/>
        </authorList>
    </citation>
    <scope>NUCLEOTIDE SEQUENCE [LARGE SCALE GENOMIC DNA]</scope>
    <source>
        <strain evidence="8">DSM 45722</strain>
    </source>
</reference>
<dbReference type="Pfam" id="PF03631">
    <property type="entry name" value="Virul_fac_BrkB"/>
    <property type="match status" value="1"/>
</dbReference>
<keyword evidence="4 6" id="KW-1133">Transmembrane helix</keyword>
<evidence type="ECO:0000256" key="1">
    <source>
        <dbReference type="ARBA" id="ARBA00004651"/>
    </source>
</evidence>
<evidence type="ECO:0000256" key="3">
    <source>
        <dbReference type="ARBA" id="ARBA00022692"/>
    </source>
</evidence>
<keyword evidence="3 6" id="KW-0812">Transmembrane</keyword>
<feature type="transmembrane region" description="Helical" evidence="6">
    <location>
        <begin position="269"/>
        <end position="292"/>
    </location>
</feature>
<evidence type="ECO:0000313" key="7">
    <source>
        <dbReference type="EMBL" id="SCX47330.1"/>
    </source>
</evidence>
<dbReference type="EMBL" id="FMUH01000002">
    <property type="protein sequence ID" value="SCX47330.1"/>
    <property type="molecule type" value="Genomic_DNA"/>
</dbReference>